<keyword evidence="3" id="KW-1185">Reference proteome</keyword>
<feature type="chain" id="PRO_5011749350" description="DUF4127 family protein" evidence="1">
    <location>
        <begin position="25"/>
        <end position="519"/>
    </location>
</feature>
<keyword evidence="1" id="KW-0732">Signal</keyword>
<dbReference type="AlphaFoldDB" id="A0A1H8VT73"/>
<protein>
    <recommendedName>
        <fullName evidence="4">DUF4127 family protein</fullName>
    </recommendedName>
</protein>
<evidence type="ECO:0000313" key="3">
    <source>
        <dbReference type="Proteomes" id="UP000198847"/>
    </source>
</evidence>
<organism evidence="2 3">
    <name type="scientific">Propionispora vibrioides</name>
    <dbReference type="NCBI Taxonomy" id="112903"/>
    <lineage>
        <taxon>Bacteria</taxon>
        <taxon>Bacillati</taxon>
        <taxon>Bacillota</taxon>
        <taxon>Negativicutes</taxon>
        <taxon>Selenomonadales</taxon>
        <taxon>Sporomusaceae</taxon>
        <taxon>Propionispora</taxon>
    </lineage>
</organism>
<dbReference type="InterPro" id="IPR025394">
    <property type="entry name" value="DUF4127"/>
</dbReference>
<dbReference type="EMBL" id="FODY01000012">
    <property type="protein sequence ID" value="SEP18555.1"/>
    <property type="molecule type" value="Genomic_DNA"/>
</dbReference>
<dbReference type="RefSeq" id="WP_245732376.1">
    <property type="nucleotide sequence ID" value="NZ_FODY01000012.1"/>
</dbReference>
<evidence type="ECO:0008006" key="4">
    <source>
        <dbReference type="Google" id="ProtNLM"/>
    </source>
</evidence>
<feature type="signal peptide" evidence="1">
    <location>
        <begin position="1"/>
        <end position="24"/>
    </location>
</feature>
<name>A0A1H8VT73_9FIRM</name>
<gene>
    <name evidence="2" type="ORF">SAMN04490178_112103</name>
</gene>
<dbReference type="Proteomes" id="UP000198847">
    <property type="component" value="Unassembled WGS sequence"/>
</dbReference>
<proteinExistence type="predicted"/>
<reference evidence="2 3" key="1">
    <citation type="submission" date="2016-10" db="EMBL/GenBank/DDBJ databases">
        <authorList>
            <person name="de Groot N.N."/>
        </authorList>
    </citation>
    <scope>NUCLEOTIDE SEQUENCE [LARGE SCALE GENOMIC DNA]</scope>
    <source>
        <strain evidence="2 3">DSM 13305</strain>
    </source>
</reference>
<dbReference type="Pfam" id="PF13552">
    <property type="entry name" value="DUF4127"/>
    <property type="match status" value="1"/>
</dbReference>
<accession>A0A1H8VT73</accession>
<evidence type="ECO:0000256" key="1">
    <source>
        <dbReference type="SAM" id="SignalP"/>
    </source>
</evidence>
<sequence length="519" mass="57969">MRTRNFTTFLFLIVLVLQLSVAQAATILYVPQDDRPVSLDNVVDTAEAAKLTVLTPPAELIASRDKKGDPDKLWEWVDEHAGQANALVLSGDSLIYGGLVDSRTHDFSETVLTERLARFNELRKAHPFVKVYVYSTVLRTPQGTAGGVEPAYYEQYGWNIFQLTALRDKEELEGLNKKEQELLKNNLAIIPPEALSDWMQRRQKNFAINSGLIELDRQGALDYFLLGRDDTAPYSQSHKEGRELSALAADIPQSKFQSFPGADQLGMVMLARAYNDMMSRIPIVKVQYAPGAGKDSVPSYEDQKVGQSLTAHIVAAGGIVLNNPLKPDFVVNVNTPPTGKTPEAGSAKNTTKLTPELRRFVDGIQAQVEAGQKVSVADISFANGSDNAFMTELSRRNLLDKLNSYSGWNTAGNTMGYTIGQGMLAGAADDKDRKRLLAIRYLDDWAYQANIRQELQEKIVYPNKGSLVYLNELKPLLTEQALEQERQFARQHLWLSPERVTVEFPWNRMFELNVMIAPE</sequence>
<dbReference type="STRING" id="112903.SAMN04490178_112103"/>
<evidence type="ECO:0000313" key="2">
    <source>
        <dbReference type="EMBL" id="SEP18555.1"/>
    </source>
</evidence>